<proteinExistence type="predicted"/>
<name>A0A5C3F711_9BASI</name>
<organism evidence="2 3">
    <name type="scientific">Pseudozyma flocculosa</name>
    <dbReference type="NCBI Taxonomy" id="84751"/>
    <lineage>
        <taxon>Eukaryota</taxon>
        <taxon>Fungi</taxon>
        <taxon>Dikarya</taxon>
        <taxon>Basidiomycota</taxon>
        <taxon>Ustilaginomycotina</taxon>
        <taxon>Ustilaginomycetes</taxon>
        <taxon>Ustilaginales</taxon>
        <taxon>Ustilaginaceae</taxon>
        <taxon>Pseudozyma</taxon>
    </lineage>
</organism>
<reference evidence="2 3" key="1">
    <citation type="submission" date="2018-03" db="EMBL/GenBank/DDBJ databases">
        <authorList>
            <person name="Guldener U."/>
        </authorList>
    </citation>
    <scope>NUCLEOTIDE SEQUENCE [LARGE SCALE GENOMIC DNA]</scope>
    <source>
        <strain evidence="2 3">DAOM196992</strain>
    </source>
</reference>
<keyword evidence="3" id="KW-1185">Reference proteome</keyword>
<dbReference type="EMBL" id="OOIP01000012">
    <property type="protein sequence ID" value="SPO39051.1"/>
    <property type="molecule type" value="Genomic_DNA"/>
</dbReference>
<feature type="compositionally biased region" description="Basic residues" evidence="1">
    <location>
        <begin position="1"/>
        <end position="12"/>
    </location>
</feature>
<accession>A0A5C3F711</accession>
<evidence type="ECO:0000313" key="2">
    <source>
        <dbReference type="EMBL" id="SPO39051.1"/>
    </source>
</evidence>
<dbReference type="AlphaFoldDB" id="A0A5C3F711"/>
<gene>
    <name evidence="2" type="ORF">PSFLO_04530</name>
</gene>
<protein>
    <submittedName>
        <fullName evidence="2">Uncharacterized protein</fullName>
    </submittedName>
</protein>
<dbReference type="Proteomes" id="UP000323386">
    <property type="component" value="Unassembled WGS sequence"/>
</dbReference>
<sequence length="163" mass="18127">MERRPRRGKARQGKVEHPSEHATRAPRPVLSKSSDEIKPGRGTMVEPDAMISSGRQGVRPFSDRDRSVCMASDHRVYGFALARRAPLLDGLFAADDPARIACKDGKADLSLLGIRQTRRAALRDGAIAQTPRDLRSQARDEDRSRHTITITIATAFKEGRDER</sequence>
<feature type="region of interest" description="Disordered" evidence="1">
    <location>
        <begin position="1"/>
        <end position="48"/>
    </location>
</feature>
<feature type="compositionally biased region" description="Basic and acidic residues" evidence="1">
    <location>
        <begin position="13"/>
        <end position="23"/>
    </location>
</feature>
<evidence type="ECO:0000313" key="3">
    <source>
        <dbReference type="Proteomes" id="UP000323386"/>
    </source>
</evidence>
<evidence type="ECO:0000256" key="1">
    <source>
        <dbReference type="SAM" id="MobiDB-lite"/>
    </source>
</evidence>